<accession>A0ABZ0SL48</accession>
<dbReference type="EMBL" id="CP139368">
    <property type="protein sequence ID" value="WPR89530.1"/>
    <property type="molecule type" value="Genomic_DNA"/>
</dbReference>
<dbReference type="Pfam" id="PF16571">
    <property type="entry name" value="FBP_C"/>
    <property type="match status" value="1"/>
</dbReference>
<evidence type="ECO:0000313" key="3">
    <source>
        <dbReference type="Proteomes" id="UP001323798"/>
    </source>
</evidence>
<name>A0ABZ0SL48_9MICO</name>
<sequence>MHALTEKQLRAAFVNASQRERTVMTLPTAWADLDWDDLDYLGWRDAKLAGVGYVVVELDGQAVGIQLRRGESKPRTRAQCSWCEDVTLPNDVVFYAARRAGKSGRNGNTVGTLVCEGFECQVNARRTPPPAYLGYDVEAARQRRIETMRLNVANFVRDVRDSD</sequence>
<gene>
    <name evidence="2" type="ORF">SM116_17505</name>
</gene>
<dbReference type="Proteomes" id="UP001323798">
    <property type="component" value="Chromosome"/>
</dbReference>
<feature type="domain" description="Elongation factor G-binding protein C-terminal treble-clef zinc-finger" evidence="1">
    <location>
        <begin position="8"/>
        <end position="159"/>
    </location>
</feature>
<evidence type="ECO:0000313" key="2">
    <source>
        <dbReference type="EMBL" id="WPR89530.1"/>
    </source>
</evidence>
<evidence type="ECO:0000259" key="1">
    <source>
        <dbReference type="Pfam" id="PF16571"/>
    </source>
</evidence>
<reference evidence="2 3" key="1">
    <citation type="submission" date="2023-11" db="EMBL/GenBank/DDBJ databases">
        <title>Genome sequence of Microbacterium rhizosphaerae KACC 19337.</title>
        <authorList>
            <person name="Choi H."/>
            <person name="Kim S."/>
            <person name="Kim Y."/>
            <person name="Kwon S.-W."/>
            <person name="Heo J."/>
        </authorList>
    </citation>
    <scope>NUCLEOTIDE SEQUENCE [LARGE SCALE GENOMIC DNA]</scope>
    <source>
        <strain evidence="2 3">KACC 19337</strain>
    </source>
</reference>
<dbReference type="InterPro" id="IPR032330">
    <property type="entry name" value="EF-G-binding_C"/>
</dbReference>
<proteinExistence type="predicted"/>
<keyword evidence="3" id="KW-1185">Reference proteome</keyword>
<dbReference type="RefSeq" id="WP_320942244.1">
    <property type="nucleotide sequence ID" value="NZ_BAABEU010000003.1"/>
</dbReference>
<organism evidence="2 3">
    <name type="scientific">Microbacterium rhizosphaerae</name>
    <dbReference type="NCBI Taxonomy" id="1678237"/>
    <lineage>
        <taxon>Bacteria</taxon>
        <taxon>Bacillati</taxon>
        <taxon>Actinomycetota</taxon>
        <taxon>Actinomycetes</taxon>
        <taxon>Micrococcales</taxon>
        <taxon>Microbacteriaceae</taxon>
        <taxon>Microbacterium</taxon>
    </lineage>
</organism>
<protein>
    <submittedName>
        <fullName evidence="2">FBP domain-containing protein</fullName>
    </submittedName>
</protein>